<proteinExistence type="predicted"/>
<protein>
    <submittedName>
        <fullName evidence="2">Uncharacterized protein</fullName>
    </submittedName>
</protein>
<accession>A0A915HJ29</accession>
<organism evidence="1 2">
    <name type="scientific">Romanomermis culicivorax</name>
    <name type="common">Nematode worm</name>
    <dbReference type="NCBI Taxonomy" id="13658"/>
    <lineage>
        <taxon>Eukaryota</taxon>
        <taxon>Metazoa</taxon>
        <taxon>Ecdysozoa</taxon>
        <taxon>Nematoda</taxon>
        <taxon>Enoplea</taxon>
        <taxon>Dorylaimia</taxon>
        <taxon>Mermithida</taxon>
        <taxon>Mermithoidea</taxon>
        <taxon>Mermithidae</taxon>
        <taxon>Romanomermis</taxon>
    </lineage>
</organism>
<dbReference type="Proteomes" id="UP000887565">
    <property type="component" value="Unplaced"/>
</dbReference>
<keyword evidence="1" id="KW-1185">Reference proteome</keyword>
<reference evidence="2" key="1">
    <citation type="submission" date="2022-11" db="UniProtKB">
        <authorList>
            <consortium name="WormBaseParasite"/>
        </authorList>
    </citation>
    <scope>IDENTIFICATION</scope>
</reference>
<sequence>MGLRLSWNIAHQMLEAFGTFNIDDFNDLGSPDLVNETLTILERKYSCENGLKNDQRMTLRREALEVAVSAFKFMIQTSGQEPPLPKMVRYKGTQVFFISAVQLIFDEIHNGNNNDGDTFDGSSINTKDKPLMSNIVLKFPSDLRAVVLHCHPNMFLKLISTNKFLSTQDIALPIVLEEEMVEFLINSLI</sequence>
<dbReference type="WBParaSite" id="nRc.2.0.1.t02003-RA">
    <property type="protein sequence ID" value="nRc.2.0.1.t02003-RA"/>
    <property type="gene ID" value="nRc.2.0.1.g02003"/>
</dbReference>
<name>A0A915HJ29_ROMCU</name>
<evidence type="ECO:0000313" key="1">
    <source>
        <dbReference type="Proteomes" id="UP000887565"/>
    </source>
</evidence>
<evidence type="ECO:0000313" key="2">
    <source>
        <dbReference type="WBParaSite" id="nRc.2.0.1.t02003-RA"/>
    </source>
</evidence>
<dbReference type="AlphaFoldDB" id="A0A915HJ29"/>